<gene>
    <name evidence="1" type="ORF">K1I37_18910</name>
</gene>
<evidence type="ECO:0000313" key="2">
    <source>
        <dbReference type="Proteomes" id="UP000829401"/>
    </source>
</evidence>
<dbReference type="EMBL" id="CP080467">
    <property type="protein sequence ID" value="UNO48699.1"/>
    <property type="molecule type" value="Genomic_DNA"/>
</dbReference>
<evidence type="ECO:0000313" key="1">
    <source>
        <dbReference type="EMBL" id="UNO48699.1"/>
    </source>
</evidence>
<accession>A0A9E7CQW8</accession>
<name>A0A9E7CQW8_ALIAG</name>
<protein>
    <submittedName>
        <fullName evidence="1">Uncharacterized protein</fullName>
    </submittedName>
</protein>
<proteinExistence type="predicted"/>
<dbReference type="KEGG" id="aaco:K1I37_18910"/>
<dbReference type="Proteomes" id="UP000829401">
    <property type="component" value="Chromosome"/>
</dbReference>
<keyword evidence="2" id="KW-1185">Reference proteome</keyword>
<sequence length="142" mass="15743">MMQIMSTFEHSVKLELAISALELAGIQKQHIFAVPLTNRKVDRRLLDNLHNSDGVTLFSTGAALATAFAVVGASIGFSLKWGPIYWGLISAGSGFLIGFFIDLFINKVLKKHKRLLKGKNPQVILIVERFAEFDFSPFLAHI</sequence>
<reference evidence="2" key="1">
    <citation type="journal article" date="2022" name="G3 (Bethesda)">
        <title>Unveiling the complete genome sequence of Alicyclobacillus acidoterrestris DSM 3922T, a taint-producing strain.</title>
        <authorList>
            <person name="Leonardo I.C."/>
            <person name="Barreto Crespo M.T."/>
            <person name="Gaspar F.B."/>
        </authorList>
    </citation>
    <scope>NUCLEOTIDE SEQUENCE [LARGE SCALE GENOMIC DNA]</scope>
    <source>
        <strain evidence="2">DSM 3922</strain>
    </source>
</reference>
<organism evidence="1 2">
    <name type="scientific">Alicyclobacillus acidoterrestris (strain ATCC 49025 / DSM 3922 / CIP 106132 / NCIMB 13137 / GD3B)</name>
    <dbReference type="NCBI Taxonomy" id="1356854"/>
    <lineage>
        <taxon>Bacteria</taxon>
        <taxon>Bacillati</taxon>
        <taxon>Bacillota</taxon>
        <taxon>Bacilli</taxon>
        <taxon>Bacillales</taxon>
        <taxon>Alicyclobacillaceae</taxon>
        <taxon>Alicyclobacillus</taxon>
    </lineage>
</organism>
<dbReference type="AlphaFoldDB" id="A0A9E7CQW8"/>